<evidence type="ECO:0000256" key="8">
    <source>
        <dbReference type="RuleBase" id="RU003313"/>
    </source>
</evidence>
<dbReference type="PANTHER" id="PTHR42714:SF2">
    <property type="entry name" value="TRNA MODIFICATION GTPASE GTPBP3, MITOCHONDRIAL"/>
    <property type="match status" value="1"/>
</dbReference>
<dbReference type="NCBIfam" id="TIGR00450">
    <property type="entry name" value="mnmE_trmE_thdF"/>
    <property type="match status" value="1"/>
</dbReference>
<name>A0ABP8MMY6_9BACT</name>
<keyword evidence="5 7" id="KW-0630">Potassium</keyword>
<feature type="binding site" evidence="7">
    <location>
        <position position="462"/>
    </location>
    <ligand>
        <name>(6S)-5-formyl-5,6,7,8-tetrahydrofolate</name>
        <dbReference type="ChEBI" id="CHEBI:57457"/>
    </ligand>
</feature>
<dbReference type="Gene3D" id="3.40.50.300">
    <property type="entry name" value="P-loop containing nucleotide triphosphate hydrolases"/>
    <property type="match status" value="1"/>
</dbReference>
<comment type="similarity">
    <text evidence="1 7 8">Belongs to the TRAFAC class TrmE-Era-EngA-EngB-Septin-like GTPase superfamily. TrmE GTPase family.</text>
</comment>
<feature type="binding site" evidence="7">
    <location>
        <begin position="277"/>
        <end position="280"/>
    </location>
    <ligand>
        <name>GTP</name>
        <dbReference type="ChEBI" id="CHEBI:37565"/>
    </ligand>
</feature>
<keyword evidence="7" id="KW-0479">Metal-binding</keyword>
<feature type="binding site" evidence="7">
    <location>
        <position position="23"/>
    </location>
    <ligand>
        <name>(6S)-5-formyl-5,6,7,8-tetrahydrofolate</name>
        <dbReference type="ChEBI" id="CHEBI:57457"/>
    </ligand>
</feature>
<evidence type="ECO:0000313" key="10">
    <source>
        <dbReference type="EMBL" id="GAA4453286.1"/>
    </source>
</evidence>
<feature type="binding site" evidence="7">
    <location>
        <position position="233"/>
    </location>
    <ligand>
        <name>K(+)</name>
        <dbReference type="ChEBI" id="CHEBI:29103"/>
    </ligand>
</feature>
<comment type="caution">
    <text evidence="10">The sequence shown here is derived from an EMBL/GenBank/DDBJ whole genome shotgun (WGS) entry which is preliminary data.</text>
</comment>
<dbReference type="CDD" id="cd04164">
    <property type="entry name" value="trmE"/>
    <property type="match status" value="1"/>
</dbReference>
<dbReference type="NCBIfam" id="TIGR00231">
    <property type="entry name" value="small_GTP"/>
    <property type="match status" value="1"/>
</dbReference>
<dbReference type="InterPro" id="IPR005225">
    <property type="entry name" value="Small_GTP-bd"/>
</dbReference>
<feature type="binding site" evidence="7">
    <location>
        <begin position="233"/>
        <end position="238"/>
    </location>
    <ligand>
        <name>GTP</name>
        <dbReference type="ChEBI" id="CHEBI:37565"/>
    </ligand>
</feature>
<feature type="binding site" evidence="7">
    <location>
        <position position="257"/>
    </location>
    <ligand>
        <name>K(+)</name>
        <dbReference type="ChEBI" id="CHEBI:29103"/>
    </ligand>
</feature>
<dbReference type="InterPro" id="IPR018948">
    <property type="entry name" value="GTP-bd_TrmE_N"/>
</dbReference>
<proteinExistence type="inferred from homology"/>
<keyword evidence="7" id="KW-0378">Hydrolase</keyword>
<dbReference type="Proteomes" id="UP001501410">
    <property type="component" value="Unassembled WGS sequence"/>
</dbReference>
<keyword evidence="6 7" id="KW-0342">GTP-binding</keyword>
<organism evidence="10 11">
    <name type="scientific">Rurimicrobium arvi</name>
    <dbReference type="NCBI Taxonomy" id="2049916"/>
    <lineage>
        <taxon>Bacteria</taxon>
        <taxon>Pseudomonadati</taxon>
        <taxon>Bacteroidota</taxon>
        <taxon>Chitinophagia</taxon>
        <taxon>Chitinophagales</taxon>
        <taxon>Chitinophagaceae</taxon>
        <taxon>Rurimicrobium</taxon>
    </lineage>
</organism>
<comment type="function">
    <text evidence="7">Exhibits a very high intrinsic GTPase hydrolysis rate. Involved in the addition of a carboxymethylaminomethyl (cmnm) group at the wobble position (U34) of certain tRNAs, forming tRNA-cmnm(5)s(2)U34.</text>
</comment>
<dbReference type="InterPro" id="IPR025867">
    <property type="entry name" value="MnmE_helical"/>
</dbReference>
<dbReference type="Pfam" id="PF12631">
    <property type="entry name" value="MnmE_helical"/>
    <property type="match status" value="1"/>
</dbReference>
<dbReference type="InterPro" id="IPR027368">
    <property type="entry name" value="MnmE_dom2"/>
</dbReference>
<feature type="binding site" evidence="7">
    <location>
        <begin position="252"/>
        <end position="258"/>
    </location>
    <ligand>
        <name>GTP</name>
        <dbReference type="ChEBI" id="CHEBI:37565"/>
    </ligand>
</feature>
<keyword evidence="4 7" id="KW-0460">Magnesium</keyword>
<dbReference type="SUPFAM" id="SSF52540">
    <property type="entry name" value="P-loop containing nucleoside triphosphate hydrolases"/>
    <property type="match status" value="1"/>
</dbReference>
<dbReference type="InterPro" id="IPR031168">
    <property type="entry name" value="G_TrmE"/>
</dbReference>
<accession>A0ABP8MMY6</accession>
<protein>
    <recommendedName>
        <fullName evidence="7">tRNA modification GTPase MnmE</fullName>
        <ecNumber evidence="7">3.6.-.-</ecNumber>
    </recommendedName>
</protein>
<keyword evidence="2 7" id="KW-0819">tRNA processing</keyword>
<feature type="binding site" evidence="7">
    <location>
        <begin position="340"/>
        <end position="343"/>
    </location>
    <ligand>
        <name>GTP</name>
        <dbReference type="ChEBI" id="CHEBI:37565"/>
    </ligand>
</feature>
<dbReference type="RefSeq" id="WP_344824340.1">
    <property type="nucleotide sequence ID" value="NZ_BAABEZ010000022.1"/>
</dbReference>
<dbReference type="InterPro" id="IPR027417">
    <property type="entry name" value="P-loop_NTPase"/>
</dbReference>
<evidence type="ECO:0000256" key="1">
    <source>
        <dbReference type="ARBA" id="ARBA00011043"/>
    </source>
</evidence>
<keyword evidence="3 7" id="KW-0547">Nucleotide-binding</keyword>
<keyword evidence="7" id="KW-0963">Cytoplasm</keyword>
<dbReference type="EMBL" id="BAABEZ010000022">
    <property type="protein sequence ID" value="GAA4453286.1"/>
    <property type="molecule type" value="Genomic_DNA"/>
</dbReference>
<dbReference type="EC" id="3.6.-.-" evidence="7"/>
<dbReference type="Gene3D" id="3.30.1360.120">
    <property type="entry name" value="Probable tRNA modification gtpase trme, domain 1"/>
    <property type="match status" value="1"/>
</dbReference>
<reference evidence="11" key="1">
    <citation type="journal article" date="2019" name="Int. J. Syst. Evol. Microbiol.">
        <title>The Global Catalogue of Microorganisms (GCM) 10K type strain sequencing project: providing services to taxonomists for standard genome sequencing and annotation.</title>
        <authorList>
            <consortium name="The Broad Institute Genomics Platform"/>
            <consortium name="The Broad Institute Genome Sequencing Center for Infectious Disease"/>
            <person name="Wu L."/>
            <person name="Ma J."/>
        </authorList>
    </citation>
    <scope>NUCLEOTIDE SEQUENCE [LARGE SCALE GENOMIC DNA]</scope>
    <source>
        <strain evidence="11">JCM 31921</strain>
    </source>
</reference>
<gene>
    <name evidence="7 10" type="primary">mnmE</name>
    <name evidence="7" type="synonym">trmE</name>
    <name evidence="10" type="ORF">GCM10023092_13320</name>
</gene>
<dbReference type="InterPro" id="IPR004520">
    <property type="entry name" value="GTPase_MnmE"/>
</dbReference>
<comment type="cofactor">
    <cofactor evidence="7">
        <name>K(+)</name>
        <dbReference type="ChEBI" id="CHEBI:29103"/>
    </cofactor>
    <text evidence="7">Binds 1 potassium ion per subunit.</text>
</comment>
<feature type="binding site" evidence="7">
    <location>
        <position position="127"/>
    </location>
    <ligand>
        <name>(6S)-5-formyl-5,6,7,8-tetrahydrofolate</name>
        <dbReference type="ChEBI" id="CHEBI:57457"/>
    </ligand>
</feature>
<evidence type="ECO:0000313" key="11">
    <source>
        <dbReference type="Proteomes" id="UP001501410"/>
    </source>
</evidence>
<feature type="binding site" evidence="7">
    <location>
        <position position="237"/>
    </location>
    <ligand>
        <name>Mg(2+)</name>
        <dbReference type="ChEBI" id="CHEBI:18420"/>
    </ligand>
</feature>
<feature type="binding site" evidence="7">
    <location>
        <position position="88"/>
    </location>
    <ligand>
        <name>(6S)-5-formyl-5,6,7,8-tetrahydrofolate</name>
        <dbReference type="ChEBI" id="CHEBI:57457"/>
    </ligand>
</feature>
<evidence type="ECO:0000256" key="7">
    <source>
        <dbReference type="HAMAP-Rule" id="MF_00379"/>
    </source>
</evidence>
<dbReference type="PANTHER" id="PTHR42714">
    <property type="entry name" value="TRNA MODIFICATION GTPASE GTPBP3"/>
    <property type="match status" value="1"/>
</dbReference>
<evidence type="ECO:0000256" key="2">
    <source>
        <dbReference type="ARBA" id="ARBA00022694"/>
    </source>
</evidence>
<dbReference type="Gene3D" id="1.20.120.430">
    <property type="entry name" value="tRNA modification GTPase MnmE domain 2"/>
    <property type="match status" value="1"/>
</dbReference>
<evidence type="ECO:0000256" key="6">
    <source>
        <dbReference type="ARBA" id="ARBA00023134"/>
    </source>
</evidence>
<dbReference type="InterPro" id="IPR006073">
    <property type="entry name" value="GTP-bd"/>
</dbReference>
<dbReference type="Pfam" id="PF10396">
    <property type="entry name" value="TrmE_N"/>
    <property type="match status" value="1"/>
</dbReference>
<comment type="caution">
    <text evidence="7">Lacks conserved residue(s) required for the propagation of feature annotation.</text>
</comment>
<sequence length="462" mass="50119">MNTQDTIVAIATAPGAGAIGMVRVSGKEAFSIVNAVFKGKDLRLQATHTLHFGYIAEGKGTDAEQHIDEVVAGLFRGPKSFTGEDTIEITAHGSLYILQRIVAVCIAQGARMAMPGEFTQRAFLNGKMDLTQAEAVADLIAADSAAAQQTALKQLRGGFSGDLKQLREQLINFAALIELELDFSQEDVAFADRTQLAALIGTMQQATRQLVQSFSLGNAIKNGVSVAIIGKPNAGKSTLLNALLNEERAIVSDIAGTTRDTIEEMMNIRGILFRLIDTAGLREDTTDEIEKIGVGKSLEKMRQADVVIALHDVLLSDRETIAAQLAGLEAEGIRSLPVLNKADLLDEAQRRSWMEAFPQALLISAKEKQHLELLKDALYDTAIDQNISMENTVVVNARHHEALLKVAECLDEIERGMAMDISGELLALDIRRCLYFLGTITGEVEIDRDILGTIFGKFCIGK</sequence>
<dbReference type="InterPro" id="IPR027266">
    <property type="entry name" value="TrmE/GcvT-like"/>
</dbReference>
<dbReference type="PROSITE" id="PS51709">
    <property type="entry name" value="G_TRME"/>
    <property type="match status" value="1"/>
</dbReference>
<feature type="binding site" evidence="7">
    <location>
        <position position="254"/>
    </location>
    <ligand>
        <name>K(+)</name>
        <dbReference type="ChEBI" id="CHEBI:29103"/>
    </ligand>
</feature>
<comment type="subunit">
    <text evidence="7">Homodimer. Heterotetramer of two MnmE and two MnmG subunits.</text>
</comment>
<comment type="subcellular location">
    <subcellularLocation>
        <location evidence="7">Cytoplasm</location>
    </subcellularLocation>
</comment>
<feature type="binding site" evidence="7">
    <location>
        <position position="252"/>
    </location>
    <ligand>
        <name>K(+)</name>
        <dbReference type="ChEBI" id="CHEBI:29103"/>
    </ligand>
</feature>
<evidence type="ECO:0000256" key="3">
    <source>
        <dbReference type="ARBA" id="ARBA00022741"/>
    </source>
</evidence>
<feature type="domain" description="TrmE-type G" evidence="9">
    <location>
        <begin position="223"/>
        <end position="383"/>
    </location>
</feature>
<keyword evidence="11" id="KW-1185">Reference proteome</keyword>
<evidence type="ECO:0000256" key="4">
    <source>
        <dbReference type="ARBA" id="ARBA00022842"/>
    </source>
</evidence>
<dbReference type="CDD" id="cd14858">
    <property type="entry name" value="TrmE_N"/>
    <property type="match status" value="1"/>
</dbReference>
<dbReference type="HAMAP" id="MF_00379">
    <property type="entry name" value="GTPase_MnmE"/>
    <property type="match status" value="1"/>
</dbReference>
<dbReference type="PRINTS" id="PR00326">
    <property type="entry name" value="GTP1OBG"/>
</dbReference>
<evidence type="ECO:0000256" key="5">
    <source>
        <dbReference type="ARBA" id="ARBA00022958"/>
    </source>
</evidence>
<feature type="binding site" evidence="7">
    <location>
        <position position="258"/>
    </location>
    <ligand>
        <name>Mg(2+)</name>
        <dbReference type="ChEBI" id="CHEBI:18420"/>
    </ligand>
</feature>
<evidence type="ECO:0000259" key="9">
    <source>
        <dbReference type="PROSITE" id="PS51709"/>
    </source>
</evidence>
<dbReference type="Pfam" id="PF01926">
    <property type="entry name" value="MMR_HSR1"/>
    <property type="match status" value="1"/>
</dbReference>